<protein>
    <recommendedName>
        <fullName evidence="6">BHLH domain-containing protein</fullName>
    </recommendedName>
</protein>
<dbReference type="SUPFAM" id="SSF47459">
    <property type="entry name" value="HLH, helix-loop-helix DNA-binding domain"/>
    <property type="match status" value="1"/>
</dbReference>
<comment type="subcellular location">
    <subcellularLocation>
        <location evidence="1">Nucleus</location>
    </subcellularLocation>
</comment>
<dbReference type="EMBL" id="JACGCM010000455">
    <property type="protein sequence ID" value="KAF6171730.1"/>
    <property type="molecule type" value="Genomic_DNA"/>
</dbReference>
<dbReference type="Proteomes" id="UP000541444">
    <property type="component" value="Unassembled WGS sequence"/>
</dbReference>
<dbReference type="AlphaFoldDB" id="A0A7J7NXD4"/>
<dbReference type="GO" id="GO:0005634">
    <property type="term" value="C:nucleus"/>
    <property type="evidence" value="ECO:0007669"/>
    <property type="project" value="UniProtKB-SubCell"/>
</dbReference>
<dbReference type="InterPro" id="IPR047265">
    <property type="entry name" value="PIF1-like_bHLH"/>
</dbReference>
<feature type="compositionally biased region" description="Basic and acidic residues" evidence="5">
    <location>
        <begin position="221"/>
        <end position="240"/>
    </location>
</feature>
<dbReference type="PANTHER" id="PTHR46807:SF1">
    <property type="entry name" value="TRANSCRIPTION FACTOR PIF3"/>
    <property type="match status" value="1"/>
</dbReference>
<dbReference type="GO" id="GO:0046983">
    <property type="term" value="F:protein dimerization activity"/>
    <property type="evidence" value="ECO:0007669"/>
    <property type="project" value="InterPro"/>
</dbReference>
<evidence type="ECO:0000256" key="4">
    <source>
        <dbReference type="ARBA" id="ARBA00023242"/>
    </source>
</evidence>
<dbReference type="PANTHER" id="PTHR46807">
    <property type="entry name" value="TRANSCRIPTION FACTOR PIF3"/>
    <property type="match status" value="1"/>
</dbReference>
<sequence>MHRDIEGERESTLKKIVLNWGFENKYKCTNQHLLVFMSDYAVTELTWENGQLAMHGLGGLLPTLPEKPTWGTLESVVHQAIRHKRGSITDEYGHQRNNVRPHVASSSGQWSENTTNTKTGLTQIWKRSRSEFGPSTRHCSSDTVKVLPDPSVCASASATFCRENDTKIMTREAQESPGDLSTKTDNGDLESRGRQVNGKSTKGWMHIEILTLYTCQENQDKEHVSRENQDKEHASREDTVRSLSTRRSRVAAVHNQSERRRRDRINEKMKALQKLVPNSSKTDKASMLDEVIEYLKQLKAQIQMMSVASNMAPQMMMPVGMQQHLQMSLLARMGMGMGMGMGLGMGTGMMDMGMMDMSIGAQAATASSIPPILHPNLAATATPSFIQPPFLVPPTMAATPTSHHPTMPASFPINDAYYAYQAQVSLNISVLFSDFRLCHVYKVVLLCMVIFSSP</sequence>
<keyword evidence="8" id="KW-1185">Reference proteome</keyword>
<dbReference type="InterPro" id="IPR036638">
    <property type="entry name" value="HLH_DNA-bd_sf"/>
</dbReference>
<evidence type="ECO:0000256" key="3">
    <source>
        <dbReference type="ARBA" id="ARBA00023163"/>
    </source>
</evidence>
<evidence type="ECO:0000256" key="1">
    <source>
        <dbReference type="ARBA" id="ARBA00004123"/>
    </source>
</evidence>
<dbReference type="PROSITE" id="PS50888">
    <property type="entry name" value="BHLH"/>
    <property type="match status" value="1"/>
</dbReference>
<evidence type="ECO:0000313" key="8">
    <source>
        <dbReference type="Proteomes" id="UP000541444"/>
    </source>
</evidence>
<gene>
    <name evidence="7" type="ORF">GIB67_007251</name>
</gene>
<evidence type="ECO:0000313" key="7">
    <source>
        <dbReference type="EMBL" id="KAF6171730.1"/>
    </source>
</evidence>
<feature type="region of interest" description="Disordered" evidence="5">
    <location>
        <begin position="221"/>
        <end position="262"/>
    </location>
</feature>
<evidence type="ECO:0000256" key="5">
    <source>
        <dbReference type="SAM" id="MobiDB-lite"/>
    </source>
</evidence>
<dbReference type="Gene3D" id="4.10.280.10">
    <property type="entry name" value="Helix-loop-helix DNA-binding domain"/>
    <property type="match status" value="1"/>
</dbReference>
<comment type="caution">
    <text evidence="7">The sequence shown here is derived from an EMBL/GenBank/DDBJ whole genome shotgun (WGS) entry which is preliminary data.</text>
</comment>
<dbReference type="OrthoDB" id="71302at2759"/>
<organism evidence="7 8">
    <name type="scientific">Kingdonia uniflora</name>
    <dbReference type="NCBI Taxonomy" id="39325"/>
    <lineage>
        <taxon>Eukaryota</taxon>
        <taxon>Viridiplantae</taxon>
        <taxon>Streptophyta</taxon>
        <taxon>Embryophyta</taxon>
        <taxon>Tracheophyta</taxon>
        <taxon>Spermatophyta</taxon>
        <taxon>Magnoliopsida</taxon>
        <taxon>Ranunculales</taxon>
        <taxon>Circaeasteraceae</taxon>
        <taxon>Kingdonia</taxon>
    </lineage>
</organism>
<keyword evidence="4" id="KW-0539">Nucleus</keyword>
<dbReference type="CDD" id="cd11445">
    <property type="entry name" value="bHLH_AtPIF_like"/>
    <property type="match status" value="1"/>
</dbReference>
<dbReference type="GO" id="GO:0003700">
    <property type="term" value="F:DNA-binding transcription factor activity"/>
    <property type="evidence" value="ECO:0007669"/>
    <property type="project" value="InterPro"/>
</dbReference>
<name>A0A7J7NXD4_9MAGN</name>
<evidence type="ECO:0000256" key="2">
    <source>
        <dbReference type="ARBA" id="ARBA00023015"/>
    </source>
</evidence>
<dbReference type="InterPro" id="IPR011598">
    <property type="entry name" value="bHLH_dom"/>
</dbReference>
<dbReference type="Pfam" id="PF00010">
    <property type="entry name" value="HLH"/>
    <property type="match status" value="1"/>
</dbReference>
<feature type="domain" description="BHLH" evidence="6">
    <location>
        <begin position="249"/>
        <end position="298"/>
    </location>
</feature>
<proteinExistence type="predicted"/>
<keyword evidence="2" id="KW-0805">Transcription regulation</keyword>
<reference evidence="7 8" key="1">
    <citation type="journal article" date="2020" name="IScience">
        <title>Genome Sequencing of the Endangered Kingdonia uniflora (Circaeasteraceae, Ranunculales) Reveals Potential Mechanisms of Evolutionary Specialization.</title>
        <authorList>
            <person name="Sun Y."/>
            <person name="Deng T."/>
            <person name="Zhang A."/>
            <person name="Moore M.J."/>
            <person name="Landis J.B."/>
            <person name="Lin N."/>
            <person name="Zhang H."/>
            <person name="Zhang X."/>
            <person name="Huang J."/>
            <person name="Zhang X."/>
            <person name="Sun H."/>
            <person name="Wang H."/>
        </authorList>
    </citation>
    <scope>NUCLEOTIDE SEQUENCE [LARGE SCALE GENOMIC DNA]</scope>
    <source>
        <strain evidence="7">TB1705</strain>
        <tissue evidence="7">Leaf</tissue>
    </source>
</reference>
<dbReference type="FunFam" id="4.10.280.10:FF:000004">
    <property type="entry name" value="Basic helix-loop-helix transcription factor"/>
    <property type="match status" value="1"/>
</dbReference>
<keyword evidence="3" id="KW-0804">Transcription</keyword>
<feature type="region of interest" description="Disordered" evidence="5">
    <location>
        <begin position="169"/>
        <end position="199"/>
    </location>
</feature>
<accession>A0A7J7NXD4</accession>
<dbReference type="SMART" id="SM00353">
    <property type="entry name" value="HLH"/>
    <property type="match status" value="1"/>
</dbReference>
<evidence type="ECO:0000259" key="6">
    <source>
        <dbReference type="PROSITE" id="PS50888"/>
    </source>
</evidence>
<dbReference type="InterPro" id="IPR044273">
    <property type="entry name" value="PIF3-like"/>
</dbReference>